<comment type="similarity">
    <text evidence="2">Belongs to the hcp beta-lactamase family.</text>
</comment>
<keyword evidence="5" id="KW-0378">Hydrolase</keyword>
<evidence type="ECO:0000256" key="8">
    <source>
        <dbReference type="ARBA" id="ARBA00023251"/>
    </source>
</evidence>
<feature type="chain" id="PRO_5039889427" description="beta-lactamase" evidence="9">
    <location>
        <begin position="18"/>
        <end position="214"/>
    </location>
</feature>
<dbReference type="GO" id="GO:0046677">
    <property type="term" value="P:response to antibiotic"/>
    <property type="evidence" value="ECO:0007669"/>
    <property type="project" value="UniProtKB-KW"/>
</dbReference>
<keyword evidence="4" id="KW-0677">Repeat</keyword>
<evidence type="ECO:0000256" key="4">
    <source>
        <dbReference type="ARBA" id="ARBA00022737"/>
    </source>
</evidence>
<dbReference type="AlphaFoldDB" id="A0A6G5QKC0"/>
<proteinExistence type="inferred from homology"/>
<gene>
    <name evidence="10" type="ORF">CRECT_0330</name>
</gene>
<sequence>MKKVILCLVAACSLVSAAMFNEAQIREFEQKCEAGDAIICGSVGISYYMGDNGFTKDYEKAAKFFAKACDGNNYKTCSNLGFMYSTGQGVVINPDKAAELYVKACEGGDVFGCQNVGAMYLKGQGVKADAIKGLGYIKIACDKGLWGACSNFALANELIGQKTKSEASFKTAKEYFKKACNLGKNDRSAQVIEEQKKIWLQACEKYEALRKQNY</sequence>
<keyword evidence="7" id="KW-1015">Disulfide bond</keyword>
<dbReference type="GO" id="GO:0008800">
    <property type="term" value="F:beta-lactamase activity"/>
    <property type="evidence" value="ECO:0007669"/>
    <property type="project" value="UniProtKB-EC"/>
</dbReference>
<keyword evidence="9" id="KW-0732">Signal</keyword>
<feature type="signal peptide" evidence="9">
    <location>
        <begin position="1"/>
        <end position="17"/>
    </location>
</feature>
<evidence type="ECO:0000256" key="5">
    <source>
        <dbReference type="ARBA" id="ARBA00022801"/>
    </source>
</evidence>
<dbReference type="PANTHER" id="PTHR13891">
    <property type="entry name" value="CYTOCHROME C OXIDASE ASSEMBLY FACTOR 7"/>
    <property type="match status" value="1"/>
</dbReference>
<accession>A0A6G5QKC0</accession>
<dbReference type="EMBL" id="CP012543">
    <property type="protein sequence ID" value="QCD46027.1"/>
    <property type="molecule type" value="Genomic_DNA"/>
</dbReference>
<protein>
    <recommendedName>
        <fullName evidence="3">beta-lactamase</fullName>
        <ecNumber evidence="3">3.5.2.6</ecNumber>
    </recommendedName>
</protein>
<evidence type="ECO:0000256" key="3">
    <source>
        <dbReference type="ARBA" id="ARBA00012865"/>
    </source>
</evidence>
<evidence type="ECO:0000313" key="11">
    <source>
        <dbReference type="Proteomes" id="UP000502377"/>
    </source>
</evidence>
<name>A0A6G5QKC0_CAMRE</name>
<dbReference type="EC" id="3.5.2.6" evidence="3"/>
<dbReference type="Gene3D" id="1.25.40.10">
    <property type="entry name" value="Tetratricopeptide repeat domain"/>
    <property type="match status" value="1"/>
</dbReference>
<evidence type="ECO:0000256" key="1">
    <source>
        <dbReference type="ARBA" id="ARBA00001526"/>
    </source>
</evidence>
<dbReference type="InterPro" id="IPR040239">
    <property type="entry name" value="HcpB-like"/>
</dbReference>
<comment type="catalytic activity">
    <reaction evidence="1">
        <text>a beta-lactam + H2O = a substituted beta-amino acid</text>
        <dbReference type="Rhea" id="RHEA:20401"/>
        <dbReference type="ChEBI" id="CHEBI:15377"/>
        <dbReference type="ChEBI" id="CHEBI:35627"/>
        <dbReference type="ChEBI" id="CHEBI:140347"/>
        <dbReference type="EC" id="3.5.2.6"/>
    </reaction>
</comment>
<dbReference type="KEGG" id="crx:CRECT_0330"/>
<reference evidence="10 11" key="1">
    <citation type="submission" date="2016-07" db="EMBL/GenBank/DDBJ databases">
        <title>Comparative genomics of the Campylobacter concisus group.</title>
        <authorList>
            <person name="Miller W.G."/>
            <person name="Yee E."/>
            <person name="Chapman M.H."/>
            <person name="Huynh S."/>
            <person name="Bono J.L."/>
            <person name="On S.L.W."/>
            <person name="StLeger J."/>
            <person name="Foster G."/>
            <person name="Parker C.T."/>
        </authorList>
    </citation>
    <scope>NUCLEOTIDE SEQUENCE [LARGE SCALE GENOMIC DNA]</scope>
    <source>
        <strain evidence="10 11">ATCC 33238</strain>
    </source>
</reference>
<dbReference type="InterPro" id="IPR006597">
    <property type="entry name" value="Sel1-like"/>
</dbReference>
<dbReference type="SMART" id="SM00671">
    <property type="entry name" value="SEL1"/>
    <property type="match status" value="4"/>
</dbReference>
<evidence type="ECO:0000256" key="7">
    <source>
        <dbReference type="ARBA" id="ARBA00023157"/>
    </source>
</evidence>
<evidence type="ECO:0000256" key="2">
    <source>
        <dbReference type="ARBA" id="ARBA00008486"/>
    </source>
</evidence>
<dbReference type="InterPro" id="IPR011990">
    <property type="entry name" value="TPR-like_helical_dom_sf"/>
</dbReference>
<dbReference type="Pfam" id="PF08238">
    <property type="entry name" value="Sel1"/>
    <property type="match status" value="4"/>
</dbReference>
<dbReference type="PANTHER" id="PTHR13891:SF1">
    <property type="entry name" value="CYTOCHROME C OXIDASE ASSEMBLY FACTOR 7"/>
    <property type="match status" value="1"/>
</dbReference>
<keyword evidence="8" id="KW-0046">Antibiotic resistance</keyword>
<organism evidence="10 11">
    <name type="scientific">Campylobacter rectus</name>
    <name type="common">Wolinella recta</name>
    <dbReference type="NCBI Taxonomy" id="203"/>
    <lineage>
        <taxon>Bacteria</taxon>
        <taxon>Pseudomonadati</taxon>
        <taxon>Campylobacterota</taxon>
        <taxon>Epsilonproteobacteria</taxon>
        <taxon>Campylobacterales</taxon>
        <taxon>Campylobacteraceae</taxon>
        <taxon>Campylobacter</taxon>
    </lineage>
</organism>
<dbReference type="Proteomes" id="UP000502377">
    <property type="component" value="Chromosome"/>
</dbReference>
<evidence type="ECO:0000256" key="9">
    <source>
        <dbReference type="SAM" id="SignalP"/>
    </source>
</evidence>
<evidence type="ECO:0000256" key="6">
    <source>
        <dbReference type="ARBA" id="ARBA00022803"/>
    </source>
</evidence>
<dbReference type="RefSeq" id="WP_004318659.1">
    <property type="nucleotide sequence ID" value="NZ_CP012543.1"/>
</dbReference>
<evidence type="ECO:0000313" key="10">
    <source>
        <dbReference type="EMBL" id="QCD46027.1"/>
    </source>
</evidence>
<dbReference type="SUPFAM" id="SSF81901">
    <property type="entry name" value="HCP-like"/>
    <property type="match status" value="1"/>
</dbReference>
<keyword evidence="6" id="KW-0802">TPR repeat</keyword>